<dbReference type="SFLD" id="SFLDG01140">
    <property type="entry name" value="C2.B:_Phosphomannomutase_and_P"/>
    <property type="match status" value="1"/>
</dbReference>
<proteinExistence type="predicted"/>
<dbReference type="SUPFAM" id="SSF56784">
    <property type="entry name" value="HAD-like"/>
    <property type="match status" value="1"/>
</dbReference>
<dbReference type="GO" id="GO:0016791">
    <property type="term" value="F:phosphatase activity"/>
    <property type="evidence" value="ECO:0007669"/>
    <property type="project" value="UniProtKB-ARBA"/>
</dbReference>
<accession>A0A921LVI9</accession>
<comment type="caution">
    <text evidence="1">The sequence shown here is derived from an EMBL/GenBank/DDBJ whole genome shotgun (WGS) entry which is preliminary data.</text>
</comment>
<dbReference type="InterPro" id="IPR023214">
    <property type="entry name" value="HAD_sf"/>
</dbReference>
<dbReference type="EMBL" id="DYUZ01000031">
    <property type="protein sequence ID" value="HJG37940.1"/>
    <property type="molecule type" value="Genomic_DNA"/>
</dbReference>
<organism evidence="1 2">
    <name type="scientific">Enorma phocaeensis</name>
    <dbReference type="NCBI Taxonomy" id="1871019"/>
    <lineage>
        <taxon>Bacteria</taxon>
        <taxon>Bacillati</taxon>
        <taxon>Actinomycetota</taxon>
        <taxon>Coriobacteriia</taxon>
        <taxon>Coriobacteriales</taxon>
        <taxon>Coriobacteriaceae</taxon>
        <taxon>Enorma</taxon>
    </lineage>
</organism>
<dbReference type="CDD" id="cd07516">
    <property type="entry name" value="HAD_Pase"/>
    <property type="match status" value="1"/>
</dbReference>
<dbReference type="Gene3D" id="3.30.1240.10">
    <property type="match status" value="1"/>
</dbReference>
<dbReference type="GO" id="GO:0005829">
    <property type="term" value="C:cytosol"/>
    <property type="evidence" value="ECO:0007669"/>
    <property type="project" value="TreeGrafter"/>
</dbReference>
<dbReference type="RefSeq" id="WP_273191060.1">
    <property type="nucleotide sequence ID" value="NZ_DYUZ01000031.1"/>
</dbReference>
<dbReference type="InterPro" id="IPR036412">
    <property type="entry name" value="HAD-like_sf"/>
</dbReference>
<dbReference type="NCBIfam" id="TIGR01484">
    <property type="entry name" value="HAD-SF-IIB"/>
    <property type="match status" value="1"/>
</dbReference>
<dbReference type="AlphaFoldDB" id="A0A921LVI9"/>
<reference evidence="1" key="1">
    <citation type="journal article" date="2021" name="PeerJ">
        <title>Extensive microbial diversity within the chicken gut microbiome revealed by metagenomics and culture.</title>
        <authorList>
            <person name="Gilroy R."/>
            <person name="Ravi A."/>
            <person name="Getino M."/>
            <person name="Pursley I."/>
            <person name="Horton D.L."/>
            <person name="Alikhan N.F."/>
            <person name="Baker D."/>
            <person name="Gharbi K."/>
            <person name="Hall N."/>
            <person name="Watson M."/>
            <person name="Adriaenssens E.M."/>
            <person name="Foster-Nyarko E."/>
            <person name="Jarju S."/>
            <person name="Secka A."/>
            <person name="Antonio M."/>
            <person name="Oren A."/>
            <person name="Chaudhuri R.R."/>
            <person name="La Ragione R."/>
            <person name="Hildebrand F."/>
            <person name="Pallen M.J."/>
        </authorList>
    </citation>
    <scope>NUCLEOTIDE SEQUENCE</scope>
    <source>
        <strain evidence="1">ChiHjej13B12-9602</strain>
    </source>
</reference>
<dbReference type="Pfam" id="PF08282">
    <property type="entry name" value="Hydrolase_3"/>
    <property type="match status" value="1"/>
</dbReference>
<dbReference type="Gene3D" id="3.40.50.1000">
    <property type="entry name" value="HAD superfamily/HAD-like"/>
    <property type="match status" value="1"/>
</dbReference>
<dbReference type="InterPro" id="IPR006379">
    <property type="entry name" value="HAD-SF_hydro_IIB"/>
</dbReference>
<reference evidence="1" key="2">
    <citation type="submission" date="2021-09" db="EMBL/GenBank/DDBJ databases">
        <authorList>
            <person name="Gilroy R."/>
        </authorList>
    </citation>
    <scope>NUCLEOTIDE SEQUENCE</scope>
    <source>
        <strain evidence="1">ChiHjej13B12-9602</strain>
    </source>
</reference>
<keyword evidence="1" id="KW-0378">Hydrolase</keyword>
<evidence type="ECO:0000313" key="2">
    <source>
        <dbReference type="Proteomes" id="UP000753256"/>
    </source>
</evidence>
<dbReference type="PANTHER" id="PTHR10000">
    <property type="entry name" value="PHOSPHOSERINE PHOSPHATASE"/>
    <property type="match status" value="1"/>
</dbReference>
<dbReference type="PANTHER" id="PTHR10000:SF8">
    <property type="entry name" value="HAD SUPERFAMILY HYDROLASE-LIKE, TYPE 3"/>
    <property type="match status" value="1"/>
</dbReference>
<dbReference type="GO" id="GO:0000287">
    <property type="term" value="F:magnesium ion binding"/>
    <property type="evidence" value="ECO:0007669"/>
    <property type="project" value="TreeGrafter"/>
</dbReference>
<name>A0A921LVI9_9ACTN</name>
<evidence type="ECO:0000313" key="1">
    <source>
        <dbReference type="EMBL" id="HJG37940.1"/>
    </source>
</evidence>
<dbReference type="SFLD" id="SFLDS00003">
    <property type="entry name" value="Haloacid_Dehalogenase"/>
    <property type="match status" value="1"/>
</dbReference>
<gene>
    <name evidence="1" type="ORF">K8V70_08815</name>
</gene>
<dbReference type="Proteomes" id="UP000753256">
    <property type="component" value="Unassembled WGS sequence"/>
</dbReference>
<protein>
    <submittedName>
        <fullName evidence="1">Cof-type HAD-IIB family hydrolase</fullName>
    </submittedName>
</protein>
<sequence length="280" mass="31028">MYKLIASDMDETFLDSEHRIPAPNVEALKRLRELGVLFVPSSGRPYRSIMANFADVDPELMRDTYVISYNGGFINRFGDSKPLLSTLIDRESVEFLYRYGIEHRLAMHIYTDQDDIFTQFLPPEEDEYVRTIEGVVPLDDDVSDLSFAEGKQLVKILYMDTDFAHCKQLGSELAPLIDPTKVDITYSSARYVEFVPAGVNKGTGLAHLAELLDIDISQTIGFGDAANDIDMLKAAGLGVGVANVSDDARPYCGLVLNTTGGEGALPELVERVIEPEHRTA</sequence>